<keyword evidence="5 12" id="KW-0808">Transferase</keyword>
<evidence type="ECO:0000256" key="11">
    <source>
        <dbReference type="ARBA" id="ARBA00023180"/>
    </source>
</evidence>
<keyword evidence="4 12" id="KW-0328">Glycosyltransferase</keyword>
<dbReference type="InterPro" id="IPR038577">
    <property type="entry name" value="GT10-like_C_sf"/>
</dbReference>
<evidence type="ECO:0000256" key="8">
    <source>
        <dbReference type="ARBA" id="ARBA00022989"/>
    </source>
</evidence>
<keyword evidence="9 12" id="KW-0333">Golgi apparatus</keyword>
<evidence type="ECO:0000256" key="1">
    <source>
        <dbReference type="ARBA" id="ARBA00004447"/>
    </source>
</evidence>
<dbReference type="SUPFAM" id="SSF53756">
    <property type="entry name" value="UDP-Glycosyltransferase/glycogen phosphorylase"/>
    <property type="match status" value="1"/>
</dbReference>
<dbReference type="GO" id="GO:0032580">
    <property type="term" value="C:Golgi cisterna membrane"/>
    <property type="evidence" value="ECO:0007669"/>
    <property type="project" value="UniProtKB-SubCell"/>
</dbReference>
<organism evidence="15 16">
    <name type="scientific">Caenorhabditis tropicalis</name>
    <dbReference type="NCBI Taxonomy" id="1561998"/>
    <lineage>
        <taxon>Eukaryota</taxon>
        <taxon>Metazoa</taxon>
        <taxon>Ecdysozoa</taxon>
        <taxon>Nematoda</taxon>
        <taxon>Chromadorea</taxon>
        <taxon>Rhabditida</taxon>
        <taxon>Rhabditina</taxon>
        <taxon>Rhabditomorpha</taxon>
        <taxon>Rhabditoidea</taxon>
        <taxon>Rhabditidae</taxon>
        <taxon>Peloderinae</taxon>
        <taxon>Caenorhabditis</taxon>
    </lineage>
</organism>
<name>A0A1I7TSL0_9PELO</name>
<dbReference type="FunFam" id="3.40.50.11660:FF:000002">
    <property type="entry name" value="Alpha-(1,3)-fucosyltransferase"/>
    <property type="match status" value="1"/>
</dbReference>
<dbReference type="EC" id="2.4.1.-" evidence="12"/>
<evidence type="ECO:0000256" key="5">
    <source>
        <dbReference type="ARBA" id="ARBA00022679"/>
    </source>
</evidence>
<evidence type="ECO:0000313" key="16">
    <source>
        <dbReference type="WBParaSite" id="Csp11.Scaffold629.g11353.t1"/>
    </source>
</evidence>
<comment type="similarity">
    <text evidence="3 12">Belongs to the glycosyltransferase 10 family.</text>
</comment>
<evidence type="ECO:0000256" key="9">
    <source>
        <dbReference type="ARBA" id="ARBA00023034"/>
    </source>
</evidence>
<proteinExistence type="inferred from homology"/>
<evidence type="ECO:0000256" key="12">
    <source>
        <dbReference type="RuleBase" id="RU003832"/>
    </source>
</evidence>
<accession>A0A1I7TSL0</accession>
<reference evidence="16" key="1">
    <citation type="submission" date="2016-11" db="UniProtKB">
        <authorList>
            <consortium name="WormBaseParasite"/>
        </authorList>
    </citation>
    <scope>IDENTIFICATION</scope>
</reference>
<evidence type="ECO:0000313" key="15">
    <source>
        <dbReference type="Proteomes" id="UP000095282"/>
    </source>
</evidence>
<evidence type="ECO:0000256" key="7">
    <source>
        <dbReference type="ARBA" id="ARBA00022968"/>
    </source>
</evidence>
<dbReference type="WBParaSite" id="Csp11.Scaffold629.g11353.t1">
    <property type="protein sequence ID" value="Csp11.Scaffold629.g11353.t1"/>
    <property type="gene ID" value="Csp11.Scaffold629.g11353"/>
</dbReference>
<comment type="subcellular location">
    <subcellularLocation>
        <location evidence="1 12">Golgi apparatus</location>
        <location evidence="1 12">Golgi stack membrane</location>
        <topology evidence="1 12">Single-pass type II membrane protein</topology>
    </subcellularLocation>
</comment>
<evidence type="ECO:0000256" key="3">
    <source>
        <dbReference type="ARBA" id="ARBA00008919"/>
    </source>
</evidence>
<keyword evidence="15" id="KW-1185">Reference proteome</keyword>
<keyword evidence="10 12" id="KW-0472">Membrane</keyword>
<dbReference type="PANTHER" id="PTHR48438">
    <property type="entry name" value="ALPHA-(1,3)-FUCOSYLTRANSFERASE C-RELATED"/>
    <property type="match status" value="1"/>
</dbReference>
<dbReference type="PANTHER" id="PTHR48438:SF1">
    <property type="entry name" value="ALPHA-(1,3)-FUCOSYLTRANSFERASE C-RELATED"/>
    <property type="match status" value="1"/>
</dbReference>
<feature type="transmembrane region" description="Helical" evidence="12">
    <location>
        <begin position="12"/>
        <end position="31"/>
    </location>
</feature>
<keyword evidence="7" id="KW-0735">Signal-anchor</keyword>
<evidence type="ECO:0000256" key="4">
    <source>
        <dbReference type="ARBA" id="ARBA00022676"/>
    </source>
</evidence>
<keyword evidence="6 12" id="KW-0812">Transmembrane</keyword>
<protein>
    <recommendedName>
        <fullName evidence="12">Fucosyltransferase</fullName>
        <ecNumber evidence="12">2.4.1.-</ecNumber>
    </recommendedName>
</protein>
<dbReference type="InterPro" id="IPR055270">
    <property type="entry name" value="Glyco_tran_10_C"/>
</dbReference>
<dbReference type="Pfam" id="PF17039">
    <property type="entry name" value="Glyco_tran_10_N"/>
    <property type="match status" value="1"/>
</dbReference>
<dbReference type="UniPathway" id="UPA00378"/>
<sequence length="400" mass="45919">MRVRPASVYRYVLLGIGAFLSIYMVYSIIGYDDGSHVPIHRPQRHLYLTVSQDRVGMRFGNLAPKRILYWTTVFGATVPSTMLSDCPGLTDRCVIDTNRHQINSADAVVFHAADLSRFPLPITRKPNQVFVFNSMETPDNSGRFAVPDSFFNWTSTHLYSSDAVHKYGSFMIPTQIAESRGFKVQSYYIQPKRLQKSKNGIFGLISNCHTPSKRELALQELGKHINVTIGGKCASDDRLKSICPPGVECLDVFEQYPFFIAIENTVCNDYVTEKIWSRLTVPSIPIVMRRRVYKNILPPNSFIAMDDYKNPIEMANHLRALESNTTAYSEYFGWRQKGTWTSAPWNSPGYRNGVCRVCELLWKTKDNETETDKSYENIWEWFDKESQCEKDEFVRSWLSG</sequence>
<evidence type="ECO:0000256" key="6">
    <source>
        <dbReference type="ARBA" id="ARBA00022692"/>
    </source>
</evidence>
<feature type="domain" description="Fucosyltransferase N-terminal" evidence="14">
    <location>
        <begin position="64"/>
        <end position="168"/>
    </location>
</feature>
<dbReference type="InterPro" id="IPR001503">
    <property type="entry name" value="Glyco_trans_10"/>
</dbReference>
<dbReference type="STRING" id="1561998.A0A1I7TSL0"/>
<evidence type="ECO:0000256" key="10">
    <source>
        <dbReference type="ARBA" id="ARBA00023136"/>
    </source>
</evidence>
<dbReference type="Proteomes" id="UP000095282">
    <property type="component" value="Unplaced"/>
</dbReference>
<keyword evidence="8 12" id="KW-1133">Transmembrane helix</keyword>
<comment type="pathway">
    <text evidence="2">Protein modification; protein glycosylation.</text>
</comment>
<evidence type="ECO:0000259" key="13">
    <source>
        <dbReference type="Pfam" id="PF00852"/>
    </source>
</evidence>
<evidence type="ECO:0000256" key="2">
    <source>
        <dbReference type="ARBA" id="ARBA00004922"/>
    </source>
</evidence>
<dbReference type="Gene3D" id="3.40.50.11660">
    <property type="entry name" value="Glycosyl transferase family 10, C-terminal domain"/>
    <property type="match status" value="1"/>
</dbReference>
<evidence type="ECO:0000259" key="14">
    <source>
        <dbReference type="Pfam" id="PF17039"/>
    </source>
</evidence>
<dbReference type="Pfam" id="PF00852">
    <property type="entry name" value="Glyco_transf_10"/>
    <property type="match status" value="1"/>
</dbReference>
<dbReference type="GO" id="GO:0008417">
    <property type="term" value="F:fucosyltransferase activity"/>
    <property type="evidence" value="ECO:0007669"/>
    <property type="project" value="InterPro"/>
</dbReference>
<dbReference type="InterPro" id="IPR031481">
    <property type="entry name" value="Glyco_tran_10_N"/>
</dbReference>
<dbReference type="AlphaFoldDB" id="A0A1I7TSL0"/>
<dbReference type="eggNOG" id="KOG2619">
    <property type="taxonomic scope" value="Eukaryota"/>
</dbReference>
<keyword evidence="11" id="KW-0325">Glycoprotein</keyword>
<feature type="domain" description="Fucosyltransferase C-terminal" evidence="13">
    <location>
        <begin position="199"/>
        <end position="381"/>
    </location>
</feature>